<proteinExistence type="inferred from homology"/>
<evidence type="ECO:0000313" key="10">
    <source>
        <dbReference type="Proteomes" id="UP000184310"/>
    </source>
</evidence>
<organism evidence="9 10">
    <name type="scientific">Clostridium cavendishii DSM 21758</name>
    <dbReference type="NCBI Taxonomy" id="1121302"/>
    <lineage>
        <taxon>Bacteria</taxon>
        <taxon>Bacillati</taxon>
        <taxon>Bacillota</taxon>
        <taxon>Clostridia</taxon>
        <taxon>Eubacteriales</taxon>
        <taxon>Clostridiaceae</taxon>
        <taxon>Clostridium</taxon>
    </lineage>
</organism>
<feature type="binding site" evidence="6">
    <location>
        <begin position="8"/>
        <end position="13"/>
    </location>
    <ligand>
        <name>NAD(+)</name>
        <dbReference type="ChEBI" id="CHEBI:57540"/>
    </ligand>
</feature>
<feature type="binding site" evidence="6">
    <location>
        <position position="142"/>
    </location>
    <ligand>
        <name>NAD(+)</name>
        <dbReference type="ChEBI" id="CHEBI:57540"/>
    </ligand>
</feature>
<evidence type="ECO:0000256" key="5">
    <source>
        <dbReference type="PIRSR" id="PIRSR000105-1"/>
    </source>
</evidence>
<dbReference type="Gene3D" id="3.40.50.720">
    <property type="entry name" value="NAD(P)-binding Rossmann-like Domain"/>
    <property type="match status" value="1"/>
</dbReference>
<dbReference type="EMBL" id="FQZB01000009">
    <property type="protein sequence ID" value="SHJ63175.1"/>
    <property type="molecule type" value="Genomic_DNA"/>
</dbReference>
<dbReference type="FunFam" id="3.40.50.720:FF:000009">
    <property type="entry name" value="Fatty oxidation complex, alpha subunit"/>
    <property type="match status" value="1"/>
</dbReference>
<dbReference type="RefSeq" id="WP_072987470.1">
    <property type="nucleotide sequence ID" value="NZ_FQZB01000009.1"/>
</dbReference>
<dbReference type="GO" id="GO:0008691">
    <property type="term" value="F:3-hydroxybutyryl-CoA dehydrogenase activity"/>
    <property type="evidence" value="ECO:0007669"/>
    <property type="project" value="TreeGrafter"/>
</dbReference>
<dbReference type="PANTHER" id="PTHR48075:SF5">
    <property type="entry name" value="3-HYDROXYBUTYRYL-COA DEHYDROGENASE"/>
    <property type="match status" value="1"/>
</dbReference>
<comment type="similarity">
    <text evidence="2">Belongs to the 3-hydroxyacyl-CoA dehydrogenase family.</text>
</comment>
<feature type="domain" description="3-hydroxyacyl-CoA dehydrogenase C-terminal" evidence="7">
    <location>
        <begin position="185"/>
        <end position="281"/>
    </location>
</feature>
<accession>A0A1M6KW22</accession>
<evidence type="ECO:0000256" key="4">
    <source>
        <dbReference type="ARBA" id="ARBA00067747"/>
    </source>
</evidence>
<feature type="binding site" evidence="6">
    <location>
        <position position="96"/>
    </location>
    <ligand>
        <name>NAD(+)</name>
        <dbReference type="ChEBI" id="CHEBI:57540"/>
    </ligand>
</feature>
<dbReference type="Proteomes" id="UP000184310">
    <property type="component" value="Unassembled WGS sequence"/>
</dbReference>
<dbReference type="PIRSF" id="PIRSF000105">
    <property type="entry name" value="HCDH"/>
    <property type="match status" value="1"/>
</dbReference>
<evidence type="ECO:0000259" key="7">
    <source>
        <dbReference type="Pfam" id="PF00725"/>
    </source>
</evidence>
<dbReference type="Gene3D" id="1.10.1040.10">
    <property type="entry name" value="N-(1-d-carboxylethyl)-l-norvaline Dehydrogenase, domain 2"/>
    <property type="match status" value="1"/>
</dbReference>
<dbReference type="AlphaFoldDB" id="A0A1M6KW22"/>
<keyword evidence="6" id="KW-0520">NAD</keyword>
<dbReference type="InterPro" id="IPR013328">
    <property type="entry name" value="6PGD_dom2"/>
</dbReference>
<keyword evidence="10" id="KW-1185">Reference proteome</keyword>
<name>A0A1M6KW22_9CLOT</name>
<feature type="binding site" evidence="6">
    <location>
        <position position="273"/>
    </location>
    <ligand>
        <name>NAD(+)</name>
        <dbReference type="ChEBI" id="CHEBI:57540"/>
    </ligand>
</feature>
<evidence type="ECO:0000256" key="3">
    <source>
        <dbReference type="ARBA" id="ARBA00023002"/>
    </source>
</evidence>
<dbReference type="SUPFAM" id="SSF48179">
    <property type="entry name" value="6-phosphogluconate dehydrogenase C-terminal domain-like"/>
    <property type="match status" value="1"/>
</dbReference>
<sequence length="282" mass="31711">MSKIGVIGAGIMGTGVAQRFAQFGHNIKLIDISEEVLEKAREQIVRNIRFHNMVSKNDASIDLNNVLEKIKFTVDYSELEDAEFIIENVPEIWSIKEKVYKKLDTVCKKDCIFMVNTSCISITKVASITTRRDKVIGTHFMNPVPMKKATETIKGYHTSSETIKAVENLLNSVGKESILVNDLPGFVSNRVSHLLMNEAAYVVQDNVASPEDVDLIFKKCFEHKMGPLETADLIGLDTVVNSLDILYESYQDPKFRCCPLLRKMVDAGLFGRKSGKGFYDYI</sequence>
<feature type="domain" description="3-hydroxyacyl-CoA dehydrogenase NAD binding" evidence="8">
    <location>
        <begin position="3"/>
        <end position="182"/>
    </location>
</feature>
<feature type="binding site" evidence="6">
    <location>
        <position position="91"/>
    </location>
    <ligand>
        <name>NAD(+)</name>
        <dbReference type="ChEBI" id="CHEBI:57540"/>
    </ligand>
</feature>
<feature type="site" description="Important for catalytic activity" evidence="5">
    <location>
        <position position="139"/>
    </location>
</feature>
<keyword evidence="3" id="KW-0560">Oxidoreductase</keyword>
<evidence type="ECO:0000313" key="9">
    <source>
        <dbReference type="EMBL" id="SHJ63175.1"/>
    </source>
</evidence>
<dbReference type="InterPro" id="IPR022694">
    <property type="entry name" value="3-OHacyl-CoA_DH"/>
</dbReference>
<feature type="binding site" evidence="6">
    <location>
        <position position="118"/>
    </location>
    <ligand>
        <name>NAD(+)</name>
        <dbReference type="ChEBI" id="CHEBI:57540"/>
    </ligand>
</feature>
<dbReference type="GO" id="GO:0006635">
    <property type="term" value="P:fatty acid beta-oxidation"/>
    <property type="evidence" value="ECO:0007669"/>
    <property type="project" value="TreeGrafter"/>
</dbReference>
<dbReference type="PANTHER" id="PTHR48075">
    <property type="entry name" value="3-HYDROXYACYL-COA DEHYDROGENASE FAMILY PROTEIN"/>
    <property type="match status" value="1"/>
</dbReference>
<dbReference type="SUPFAM" id="SSF51735">
    <property type="entry name" value="NAD(P)-binding Rossmann-fold domains"/>
    <property type="match status" value="1"/>
</dbReference>
<evidence type="ECO:0000259" key="8">
    <source>
        <dbReference type="Pfam" id="PF02737"/>
    </source>
</evidence>
<dbReference type="STRING" id="1121302.SAMN02745163_02314"/>
<dbReference type="Pfam" id="PF00725">
    <property type="entry name" value="3HCDH"/>
    <property type="match status" value="1"/>
</dbReference>
<evidence type="ECO:0000256" key="6">
    <source>
        <dbReference type="PIRSR" id="PIRSR000105-2"/>
    </source>
</evidence>
<dbReference type="InterPro" id="IPR006176">
    <property type="entry name" value="3-OHacyl-CoA_DH_NAD-bd"/>
</dbReference>
<dbReference type="OrthoDB" id="9815331at2"/>
<dbReference type="InterPro" id="IPR036291">
    <property type="entry name" value="NAD(P)-bd_dom_sf"/>
</dbReference>
<feature type="binding site" evidence="6">
    <location>
        <position position="31"/>
    </location>
    <ligand>
        <name>NAD(+)</name>
        <dbReference type="ChEBI" id="CHEBI:57540"/>
    </ligand>
</feature>
<reference evidence="9 10" key="1">
    <citation type="submission" date="2016-11" db="EMBL/GenBank/DDBJ databases">
        <authorList>
            <person name="Jaros S."/>
            <person name="Januszkiewicz K."/>
            <person name="Wedrychowicz H."/>
        </authorList>
    </citation>
    <scope>NUCLEOTIDE SEQUENCE [LARGE SCALE GENOMIC DNA]</scope>
    <source>
        <strain evidence="9 10">DSM 21758</strain>
    </source>
</reference>
<dbReference type="InterPro" id="IPR008927">
    <property type="entry name" value="6-PGluconate_DH-like_C_sf"/>
</dbReference>
<dbReference type="Pfam" id="PF02737">
    <property type="entry name" value="3HCDH_N"/>
    <property type="match status" value="1"/>
</dbReference>
<evidence type="ECO:0000256" key="1">
    <source>
        <dbReference type="ARBA" id="ARBA00005086"/>
    </source>
</evidence>
<comment type="pathway">
    <text evidence="1">Lipid metabolism; butanoate metabolism.</text>
</comment>
<dbReference type="GO" id="GO:0070403">
    <property type="term" value="F:NAD+ binding"/>
    <property type="evidence" value="ECO:0007669"/>
    <property type="project" value="InterPro"/>
</dbReference>
<protein>
    <recommendedName>
        <fullName evidence="4">3-hydroxybutyryl-CoA dehydrogenase</fullName>
    </recommendedName>
</protein>
<evidence type="ECO:0000256" key="2">
    <source>
        <dbReference type="ARBA" id="ARBA00009463"/>
    </source>
</evidence>
<gene>
    <name evidence="9" type="ORF">SAMN02745163_02314</name>
</gene>
<dbReference type="InterPro" id="IPR006108">
    <property type="entry name" value="3HC_DH_C"/>
</dbReference>